<sequence>MKKKETVIGLVLVALLVTTVGFTLVQHGEILSLKEQIGAGDGERGDIGAWITFTVIKEDGSSYIAWEGHNAMTALGLDYI</sequence>
<comment type="caution">
    <text evidence="1">The sequence shown here is derived from an EMBL/GenBank/DDBJ whole genome shotgun (WGS) entry which is preliminary data.</text>
</comment>
<dbReference type="AlphaFoldDB" id="X1GQ43"/>
<evidence type="ECO:0000313" key="1">
    <source>
        <dbReference type="EMBL" id="GAH35128.1"/>
    </source>
</evidence>
<proteinExistence type="predicted"/>
<organism evidence="1">
    <name type="scientific">marine sediment metagenome</name>
    <dbReference type="NCBI Taxonomy" id="412755"/>
    <lineage>
        <taxon>unclassified sequences</taxon>
        <taxon>metagenomes</taxon>
        <taxon>ecological metagenomes</taxon>
    </lineage>
</organism>
<gene>
    <name evidence="1" type="ORF">S03H2_25716</name>
</gene>
<protein>
    <submittedName>
        <fullName evidence="1">Uncharacterized protein</fullName>
    </submittedName>
</protein>
<dbReference type="EMBL" id="BARU01014641">
    <property type="protein sequence ID" value="GAH35128.1"/>
    <property type="molecule type" value="Genomic_DNA"/>
</dbReference>
<reference evidence="1" key="1">
    <citation type="journal article" date="2014" name="Front. Microbiol.">
        <title>High frequency of phylogenetically diverse reductive dehalogenase-homologous genes in deep subseafloor sedimentary metagenomes.</title>
        <authorList>
            <person name="Kawai M."/>
            <person name="Futagami T."/>
            <person name="Toyoda A."/>
            <person name="Takaki Y."/>
            <person name="Nishi S."/>
            <person name="Hori S."/>
            <person name="Arai W."/>
            <person name="Tsubouchi T."/>
            <person name="Morono Y."/>
            <person name="Uchiyama I."/>
            <person name="Ito T."/>
            <person name="Fujiyama A."/>
            <person name="Inagaki F."/>
            <person name="Takami H."/>
        </authorList>
    </citation>
    <scope>NUCLEOTIDE SEQUENCE</scope>
    <source>
        <strain evidence="1">Expedition CK06-06</strain>
    </source>
</reference>
<feature type="non-terminal residue" evidence="1">
    <location>
        <position position="80"/>
    </location>
</feature>
<name>X1GQ43_9ZZZZ</name>
<accession>X1GQ43</accession>